<organism evidence="3">
    <name type="scientific">Thermocrinis ruber</name>
    <dbReference type="NCBI Taxonomy" id="75906"/>
    <lineage>
        <taxon>Bacteria</taxon>
        <taxon>Pseudomonadati</taxon>
        <taxon>Aquificota</taxon>
        <taxon>Aquificia</taxon>
        <taxon>Aquificales</taxon>
        <taxon>Aquificaceae</taxon>
        <taxon>Thermocrinis</taxon>
    </lineage>
</organism>
<keyword evidence="1" id="KW-0059">Arsenical resistance</keyword>
<dbReference type="Pfam" id="PF01451">
    <property type="entry name" value="LMWPc"/>
    <property type="match status" value="1"/>
</dbReference>
<evidence type="ECO:0000313" key="3">
    <source>
        <dbReference type="EMBL" id="HHO73619.1"/>
    </source>
</evidence>
<evidence type="ECO:0000256" key="1">
    <source>
        <dbReference type="ARBA" id="ARBA00022849"/>
    </source>
</evidence>
<gene>
    <name evidence="3" type="ORF">ENN04_03175</name>
</gene>
<proteinExistence type="predicted"/>
<evidence type="ECO:0000259" key="2">
    <source>
        <dbReference type="SMART" id="SM00226"/>
    </source>
</evidence>
<comment type="caution">
    <text evidence="3">The sequence shown here is derived from an EMBL/GenBank/DDBJ whole genome shotgun (WGS) entry which is preliminary data.</text>
</comment>
<reference evidence="3" key="1">
    <citation type="journal article" date="2020" name="mSystems">
        <title>Genome- and Community-Level Interaction Insights into Carbon Utilization and Element Cycling Functions of Hydrothermarchaeota in Hydrothermal Sediment.</title>
        <authorList>
            <person name="Zhou Z."/>
            <person name="Liu Y."/>
            <person name="Xu W."/>
            <person name="Pan J."/>
            <person name="Luo Z.H."/>
            <person name="Li M."/>
        </authorList>
    </citation>
    <scope>NUCLEOTIDE SEQUENCE [LARGE SCALE GENOMIC DNA]</scope>
    <source>
        <strain evidence="3">SpSt-114</strain>
    </source>
</reference>
<dbReference type="PANTHER" id="PTHR43428:SF1">
    <property type="entry name" value="ARSENATE REDUCTASE"/>
    <property type="match status" value="1"/>
</dbReference>
<name>A0A7C5T0K0_9AQUI</name>
<feature type="domain" description="Phosphotyrosine protein phosphatase I" evidence="2">
    <location>
        <begin position="1"/>
        <end position="133"/>
    </location>
</feature>
<dbReference type="PANTHER" id="PTHR43428">
    <property type="entry name" value="ARSENATE REDUCTASE"/>
    <property type="match status" value="1"/>
</dbReference>
<dbReference type="EMBL" id="DSAC01000037">
    <property type="protein sequence ID" value="HHO73619.1"/>
    <property type="molecule type" value="Genomic_DNA"/>
</dbReference>
<dbReference type="InterPro" id="IPR036196">
    <property type="entry name" value="Ptyr_pPase_sf"/>
</dbReference>
<dbReference type="GO" id="GO:0046685">
    <property type="term" value="P:response to arsenic-containing substance"/>
    <property type="evidence" value="ECO:0007669"/>
    <property type="project" value="UniProtKB-KW"/>
</dbReference>
<dbReference type="InterPro" id="IPR023485">
    <property type="entry name" value="Ptyr_pPase"/>
</dbReference>
<sequence length="136" mass="15574">MKLCFVSTRGNVRAAMAKSIFTKLSRIALLNIEVYSAGVQTEREVPQAVLEVLSEKGYPTQDLEPLDCSLVPYEKLDILITLSSEARDQCPYHINHKRREHWVLEEVKDLTDLRALRDLRDSIEKSIKEFLKISSA</sequence>
<protein>
    <submittedName>
        <fullName evidence="3">Low molecular weight phosphatase family protein</fullName>
    </submittedName>
</protein>
<dbReference type="SUPFAM" id="SSF52788">
    <property type="entry name" value="Phosphotyrosine protein phosphatases I"/>
    <property type="match status" value="1"/>
</dbReference>
<dbReference type="SMART" id="SM00226">
    <property type="entry name" value="LMWPc"/>
    <property type="match status" value="1"/>
</dbReference>
<dbReference type="Gene3D" id="3.40.50.2300">
    <property type="match status" value="1"/>
</dbReference>
<accession>A0A7C5T0K0</accession>
<dbReference type="AlphaFoldDB" id="A0A7C5T0K0"/>